<dbReference type="Proteomes" id="UP000180166">
    <property type="component" value="Chromosome"/>
</dbReference>
<evidence type="ECO:0000256" key="1">
    <source>
        <dbReference type="SAM" id="SignalP"/>
    </source>
</evidence>
<dbReference type="SUPFAM" id="SSF53474">
    <property type="entry name" value="alpha/beta-Hydrolases"/>
    <property type="match status" value="1"/>
</dbReference>
<dbReference type="EC" id="2.3.1.20" evidence="2"/>
<dbReference type="EMBL" id="CP017839">
    <property type="protein sequence ID" value="APA94862.1"/>
    <property type="molecule type" value="Genomic_DNA"/>
</dbReference>
<dbReference type="KEGG" id="nsr:NS506_00783"/>
<feature type="signal peptide" evidence="1">
    <location>
        <begin position="1"/>
        <end position="41"/>
    </location>
</feature>
<evidence type="ECO:0000313" key="5">
    <source>
        <dbReference type="Proteomes" id="UP000180166"/>
    </source>
</evidence>
<keyword evidence="2" id="KW-0808">Transferase</keyword>
<proteinExistence type="predicted"/>
<reference evidence="4" key="1">
    <citation type="submission" date="2015-07" db="EMBL/GenBank/DDBJ databases">
        <title>Nocardia seriolae U-1 whole genome shotgun sequence.</title>
        <authorList>
            <person name="Imajoh M."/>
            <person name="Fukumoto Y."/>
            <person name="Sukeda M."/>
            <person name="Yamane J."/>
            <person name="Yamasaki K."/>
            <person name="Shimizu M."/>
            <person name="Ohnishi K."/>
            <person name="Oshima S."/>
        </authorList>
    </citation>
    <scope>NUCLEOTIDE SEQUENCE [LARGE SCALE GENOMIC DNA]</scope>
    <source>
        <strain evidence="4">U-1</strain>
    </source>
</reference>
<reference evidence="2 5" key="3">
    <citation type="submission" date="2016-10" db="EMBL/GenBank/DDBJ databases">
        <title>Genome sequence of Nocardia seriolae strain EM150506, isolated from Anguila japonica.</title>
        <authorList>
            <person name="Han H.-J."/>
        </authorList>
    </citation>
    <scope>NUCLEOTIDE SEQUENCE [LARGE SCALE GENOMIC DNA]</scope>
    <source>
        <strain evidence="2 5">EM150506</strain>
    </source>
</reference>
<evidence type="ECO:0000313" key="3">
    <source>
        <dbReference type="EMBL" id="GAP28618.1"/>
    </source>
</evidence>
<dbReference type="RefSeq" id="WP_033087599.1">
    <property type="nucleotide sequence ID" value="NZ_AP017900.1"/>
</dbReference>
<dbReference type="PANTHER" id="PTHR48098">
    <property type="entry name" value="ENTEROCHELIN ESTERASE-RELATED"/>
    <property type="match status" value="1"/>
</dbReference>
<accession>A0A0B8NDG7</accession>
<dbReference type="GO" id="GO:0004144">
    <property type="term" value="F:diacylglycerol O-acyltransferase activity"/>
    <property type="evidence" value="ECO:0007669"/>
    <property type="project" value="UniProtKB-EC"/>
</dbReference>
<evidence type="ECO:0000313" key="2">
    <source>
        <dbReference type="EMBL" id="APA94862.1"/>
    </source>
</evidence>
<keyword evidence="1" id="KW-0732">Signal</keyword>
<dbReference type="EMBL" id="BBYQ01000039">
    <property type="protein sequence ID" value="GAP28618.1"/>
    <property type="molecule type" value="Genomic_DNA"/>
</dbReference>
<keyword evidence="2" id="KW-0012">Acyltransferase</keyword>
<dbReference type="EC" id="2.3.1.122" evidence="2"/>
<feature type="chain" id="PRO_5009043893" evidence="1">
    <location>
        <begin position="42"/>
        <end position="347"/>
    </location>
</feature>
<dbReference type="Gene3D" id="3.40.50.1820">
    <property type="entry name" value="alpha/beta hydrolase"/>
    <property type="match status" value="1"/>
</dbReference>
<dbReference type="PANTHER" id="PTHR48098:SF1">
    <property type="entry name" value="DIACYLGLYCEROL ACYLTRANSFERASE_MYCOLYLTRANSFERASE AG85A"/>
    <property type="match status" value="1"/>
</dbReference>
<keyword evidence="4" id="KW-1185">Reference proteome</keyword>
<sequence>MRGVTVKGGARSWLRKSVLALALATTVPLGVSVLGTGTAQAAFGPDGMDFYVDSSMGPIKNRVFRAADGNTNRVVYALDGERARDDLNGWEINTDVAHALTAANINVVMPVGGQSSWYADWNSPSTFLGLPAGTASQQSGSGITQALSGGPGKSYTYKWETYLSSELPGALRDRLGFSSTRNGIFGLSMSGGSAFMLAAFHPAQFSYAGSMSGALDLSLPGMRDAIRVAMVDAGGYNVDALAGPKDLKWQHLDPFQFAPKLKANGTHLFISAGSGLPSSLTDINTTVVQAMGIEAVSLVGTKAFQARWAALGGGNLVTDYPAIGVHNWKNWEAETGRMIPDLSANIG</sequence>
<dbReference type="InterPro" id="IPR000801">
    <property type="entry name" value="Esterase-like"/>
</dbReference>
<dbReference type="InterPro" id="IPR029058">
    <property type="entry name" value="AB_hydrolase_fold"/>
</dbReference>
<reference evidence="3 4" key="2">
    <citation type="journal article" date="2016" name="Genome Announc.">
        <title>Draft Genome Sequence of Erythromycin- and Oxytetracycline-Sensitive Nocardia seriolae Strain U-1 (NBRC 110359).</title>
        <authorList>
            <person name="Imajoh M."/>
            <person name="Sukeda M."/>
            <person name="Shimizu M."/>
            <person name="Yamane J."/>
            <person name="Ohnishi K."/>
            <person name="Oshima S."/>
        </authorList>
    </citation>
    <scope>NUCLEOTIDE SEQUENCE [LARGE SCALE GENOMIC DNA]</scope>
    <source>
        <strain evidence="3 4">U-1</strain>
    </source>
</reference>
<protein>
    <submittedName>
        <fullName evidence="2">Diacylglycerol O-acyltransferase</fullName>
        <ecNumber evidence="2">2.3.1.122</ecNumber>
        <ecNumber evidence="2">2.3.1.20</ecNumber>
    </submittedName>
    <submittedName>
        <fullName evidence="3">Mycolyltransferase</fullName>
    </submittedName>
</protein>
<dbReference type="InterPro" id="IPR050583">
    <property type="entry name" value="Mycobacterial_A85_antigen"/>
</dbReference>
<gene>
    <name evidence="2" type="ORF">NS506_00783</name>
    <name evidence="3" type="ORF">NSK11_contig00039-0019</name>
</gene>
<dbReference type="AlphaFoldDB" id="A0A0B8NDG7"/>
<name>A0A0B8NDG7_9NOCA</name>
<dbReference type="GO" id="GO:0050348">
    <property type="term" value="F:trehalose O-mycolyltransferase activity"/>
    <property type="evidence" value="ECO:0007669"/>
    <property type="project" value="UniProtKB-EC"/>
</dbReference>
<dbReference type="Pfam" id="PF00756">
    <property type="entry name" value="Esterase"/>
    <property type="match status" value="1"/>
</dbReference>
<dbReference type="Proteomes" id="UP000037179">
    <property type="component" value="Unassembled WGS sequence"/>
</dbReference>
<evidence type="ECO:0000313" key="4">
    <source>
        <dbReference type="Proteomes" id="UP000037179"/>
    </source>
</evidence>
<dbReference type="OrthoDB" id="4366784at2"/>
<organism evidence="2 5">
    <name type="scientific">Nocardia seriolae</name>
    <dbReference type="NCBI Taxonomy" id="37332"/>
    <lineage>
        <taxon>Bacteria</taxon>
        <taxon>Bacillati</taxon>
        <taxon>Actinomycetota</taxon>
        <taxon>Actinomycetes</taxon>
        <taxon>Mycobacteriales</taxon>
        <taxon>Nocardiaceae</taxon>
        <taxon>Nocardia</taxon>
    </lineage>
</organism>
<dbReference type="GeneID" id="93371527"/>